<dbReference type="Gene3D" id="1.10.287.1040">
    <property type="entry name" value="Exonuclease VII, small subunit"/>
    <property type="match status" value="1"/>
</dbReference>
<keyword evidence="4" id="KW-0378">Hydrolase</keyword>
<keyword evidence="7" id="KW-0175">Coiled coil</keyword>
<dbReference type="EC" id="3.1.11.6" evidence="6"/>
<dbReference type="GO" id="GO:0009318">
    <property type="term" value="C:exodeoxyribonuclease VII complex"/>
    <property type="evidence" value="ECO:0007669"/>
    <property type="project" value="UniProtKB-UniRule"/>
</dbReference>
<evidence type="ECO:0000256" key="7">
    <source>
        <dbReference type="SAM" id="Coils"/>
    </source>
</evidence>
<gene>
    <name evidence="8" type="ORF">SAMN05443662_0996</name>
</gene>
<name>A0A1N6FAI8_9GAMM</name>
<keyword evidence="2" id="KW-0963">Cytoplasm</keyword>
<evidence type="ECO:0000256" key="2">
    <source>
        <dbReference type="ARBA" id="ARBA00022490"/>
    </source>
</evidence>
<comment type="similarity">
    <text evidence="1">Belongs to the XseB family.</text>
</comment>
<dbReference type="GO" id="GO:0008855">
    <property type="term" value="F:exodeoxyribonuclease VII activity"/>
    <property type="evidence" value="ECO:0007669"/>
    <property type="project" value="UniProtKB-UniRule"/>
</dbReference>
<dbReference type="STRING" id="364032.SAMN05443662_0996"/>
<dbReference type="InterPro" id="IPR037004">
    <property type="entry name" value="Exonuc_VII_ssu_sf"/>
</dbReference>
<dbReference type="GO" id="GO:0006308">
    <property type="term" value="P:DNA catabolic process"/>
    <property type="evidence" value="ECO:0007669"/>
    <property type="project" value="UniProtKB-UniRule"/>
</dbReference>
<dbReference type="NCBIfam" id="TIGR01280">
    <property type="entry name" value="xseB"/>
    <property type="match status" value="1"/>
</dbReference>
<dbReference type="InterPro" id="IPR003761">
    <property type="entry name" value="Exonuc_VII_S"/>
</dbReference>
<dbReference type="EMBL" id="FSRE01000002">
    <property type="protein sequence ID" value="SIN92234.1"/>
    <property type="molecule type" value="Genomic_DNA"/>
</dbReference>
<evidence type="ECO:0000256" key="1">
    <source>
        <dbReference type="ARBA" id="ARBA00009998"/>
    </source>
</evidence>
<proteinExistence type="inferred from homology"/>
<feature type="coiled-coil region" evidence="7">
    <location>
        <begin position="36"/>
        <end position="67"/>
    </location>
</feature>
<keyword evidence="5" id="KW-0269">Exonuclease</keyword>
<organism evidence="8 9">
    <name type="scientific">Sulfurivirga caldicuralii</name>
    <dbReference type="NCBI Taxonomy" id="364032"/>
    <lineage>
        <taxon>Bacteria</taxon>
        <taxon>Pseudomonadati</taxon>
        <taxon>Pseudomonadota</taxon>
        <taxon>Gammaproteobacteria</taxon>
        <taxon>Thiotrichales</taxon>
        <taxon>Piscirickettsiaceae</taxon>
        <taxon>Sulfurivirga</taxon>
    </lineage>
</organism>
<dbReference type="SUPFAM" id="SSF116842">
    <property type="entry name" value="XseB-like"/>
    <property type="match status" value="1"/>
</dbReference>
<dbReference type="NCBIfam" id="NF045605">
    <property type="entry name" value="xseB_Acin_var"/>
    <property type="match status" value="1"/>
</dbReference>
<accession>A0A1N6FAI8</accession>
<dbReference type="Proteomes" id="UP000198461">
    <property type="component" value="Unassembled WGS sequence"/>
</dbReference>
<dbReference type="AlphaFoldDB" id="A0A1N6FAI8"/>
<dbReference type="RefSeq" id="WP_074201269.1">
    <property type="nucleotide sequence ID" value="NZ_FSRE01000002.1"/>
</dbReference>
<protein>
    <recommendedName>
        <fullName evidence="6">Exodeoxyribonuclease VII small subunit</fullName>
        <ecNumber evidence="6">3.1.11.6</ecNumber>
    </recommendedName>
</protein>
<reference evidence="9" key="1">
    <citation type="submission" date="2016-11" db="EMBL/GenBank/DDBJ databases">
        <authorList>
            <person name="Varghese N."/>
            <person name="Submissions S."/>
        </authorList>
    </citation>
    <scope>NUCLEOTIDE SEQUENCE [LARGE SCALE GENOMIC DNA]</scope>
    <source>
        <strain evidence="9">DSM 17737</strain>
    </source>
</reference>
<sequence>MSKSTSYKENYAKLRNIAERLNQPEELDIDQLVPLVDEAAKAYQACKQRIEAVEKALSAKLGELEDDHGE</sequence>
<evidence type="ECO:0000256" key="4">
    <source>
        <dbReference type="ARBA" id="ARBA00022801"/>
    </source>
</evidence>
<dbReference type="OrthoDB" id="9132715at2"/>
<evidence type="ECO:0000313" key="9">
    <source>
        <dbReference type="Proteomes" id="UP000198461"/>
    </source>
</evidence>
<evidence type="ECO:0000313" key="8">
    <source>
        <dbReference type="EMBL" id="SIN92234.1"/>
    </source>
</evidence>
<keyword evidence="9" id="KW-1185">Reference proteome</keyword>
<keyword evidence="3" id="KW-0540">Nuclease</keyword>
<evidence type="ECO:0000256" key="5">
    <source>
        <dbReference type="ARBA" id="ARBA00022839"/>
    </source>
</evidence>
<evidence type="ECO:0000256" key="3">
    <source>
        <dbReference type="ARBA" id="ARBA00022722"/>
    </source>
</evidence>
<dbReference type="Pfam" id="PF02609">
    <property type="entry name" value="Exonuc_VII_S"/>
    <property type="match status" value="1"/>
</dbReference>
<evidence type="ECO:0000256" key="6">
    <source>
        <dbReference type="NCBIfam" id="TIGR01280"/>
    </source>
</evidence>